<sequence>MRELDYRTGDIYTCKAWKEQEGWAAHEWVQLTDTVSGDAPAERTRVRCGWTPEALLIQFLCEDTHIVSDYTQKDEPLYNQDVVEVFIDERGIGTGYLELEVSPRNVVFDARIANVDNRAVDIDLSWSFDGLQTSVDRTATGELLYEIRIPSVNFETRLEAGLRWKVNFYRIDENADGVREYQAWRPTGAVQFHMPGKFGTLLFA</sequence>
<organism evidence="2 3">
    <name type="scientific">Paenibacillus albus</name>
    <dbReference type="NCBI Taxonomy" id="2495582"/>
    <lineage>
        <taxon>Bacteria</taxon>
        <taxon>Bacillati</taxon>
        <taxon>Bacillota</taxon>
        <taxon>Bacilli</taxon>
        <taxon>Bacillales</taxon>
        <taxon>Paenibacillaceae</taxon>
        <taxon>Paenibacillus</taxon>
    </lineage>
</organism>
<accession>A0A3S8ZZ15</accession>
<dbReference type="KEGG" id="palb:EJC50_02775"/>
<evidence type="ECO:0000313" key="2">
    <source>
        <dbReference type="EMBL" id="AZN38716.1"/>
    </source>
</evidence>
<dbReference type="Pfam" id="PF06452">
    <property type="entry name" value="CBM9_1"/>
    <property type="match status" value="1"/>
</dbReference>
<dbReference type="SUPFAM" id="SSF49344">
    <property type="entry name" value="CBD9-like"/>
    <property type="match status" value="1"/>
</dbReference>
<proteinExistence type="predicted"/>
<reference evidence="3" key="1">
    <citation type="submission" date="2018-12" db="EMBL/GenBank/DDBJ databases">
        <title>Genome sequence of Peanibacillus sp.</title>
        <authorList>
            <person name="Subramani G."/>
            <person name="Srinivasan S."/>
            <person name="Kim M.K."/>
        </authorList>
    </citation>
    <scope>NUCLEOTIDE SEQUENCE [LARGE SCALE GENOMIC DNA]</scope>
    <source>
        <strain evidence="3">18JY67-1</strain>
    </source>
</reference>
<dbReference type="GO" id="GO:0030246">
    <property type="term" value="F:carbohydrate binding"/>
    <property type="evidence" value="ECO:0007669"/>
    <property type="project" value="InterPro"/>
</dbReference>
<dbReference type="EMBL" id="CP034437">
    <property type="protein sequence ID" value="AZN38716.1"/>
    <property type="molecule type" value="Genomic_DNA"/>
</dbReference>
<keyword evidence="3" id="KW-1185">Reference proteome</keyword>
<dbReference type="InterPro" id="IPR010502">
    <property type="entry name" value="Carb-bd_dom_fam9"/>
</dbReference>
<dbReference type="OrthoDB" id="9786766at2"/>
<dbReference type="Proteomes" id="UP000272528">
    <property type="component" value="Chromosome"/>
</dbReference>
<evidence type="ECO:0000259" key="1">
    <source>
        <dbReference type="Pfam" id="PF06452"/>
    </source>
</evidence>
<dbReference type="AlphaFoldDB" id="A0A3S8ZZ15"/>
<dbReference type="GO" id="GO:0016052">
    <property type="term" value="P:carbohydrate catabolic process"/>
    <property type="evidence" value="ECO:0007669"/>
    <property type="project" value="InterPro"/>
</dbReference>
<feature type="domain" description="Carbohydrate-binding" evidence="1">
    <location>
        <begin position="21"/>
        <end position="202"/>
    </location>
</feature>
<protein>
    <recommendedName>
        <fullName evidence="1">Carbohydrate-binding domain-containing protein</fullName>
    </recommendedName>
</protein>
<dbReference type="CDD" id="cd09620">
    <property type="entry name" value="CBM9_like_3"/>
    <property type="match status" value="1"/>
</dbReference>
<name>A0A3S8ZZ15_9BACL</name>
<evidence type="ECO:0000313" key="3">
    <source>
        <dbReference type="Proteomes" id="UP000272528"/>
    </source>
</evidence>
<gene>
    <name evidence="2" type="ORF">EJC50_02775</name>
</gene>
<dbReference type="GO" id="GO:0004553">
    <property type="term" value="F:hydrolase activity, hydrolyzing O-glycosyl compounds"/>
    <property type="evidence" value="ECO:0007669"/>
    <property type="project" value="InterPro"/>
</dbReference>
<dbReference type="RefSeq" id="WP_126012092.1">
    <property type="nucleotide sequence ID" value="NZ_CP034437.1"/>
</dbReference>
<dbReference type="Gene3D" id="2.60.40.1190">
    <property type="match status" value="1"/>
</dbReference>